<feature type="region of interest" description="Disordered" evidence="1">
    <location>
        <begin position="1"/>
        <end position="230"/>
    </location>
</feature>
<keyword evidence="5" id="KW-1185">Reference proteome</keyword>
<feature type="compositionally biased region" description="Basic and acidic residues" evidence="1">
    <location>
        <begin position="1"/>
        <end position="44"/>
    </location>
</feature>
<reference evidence="2" key="1">
    <citation type="submission" date="2022-10" db="EMBL/GenBank/DDBJ databases">
        <authorList>
            <person name="Chen Y."/>
            <person name="Dougan E. K."/>
            <person name="Chan C."/>
            <person name="Rhodes N."/>
            <person name="Thang M."/>
        </authorList>
    </citation>
    <scope>NUCLEOTIDE SEQUENCE</scope>
</reference>
<feature type="compositionally biased region" description="Acidic residues" evidence="1">
    <location>
        <begin position="121"/>
        <end position="131"/>
    </location>
</feature>
<feature type="compositionally biased region" description="Acidic residues" evidence="1">
    <location>
        <begin position="143"/>
        <end position="214"/>
    </location>
</feature>
<accession>A0A9P1FU24</accession>
<feature type="compositionally biased region" description="Low complexity" evidence="1">
    <location>
        <begin position="82"/>
        <end position="99"/>
    </location>
</feature>
<reference evidence="3" key="2">
    <citation type="submission" date="2024-04" db="EMBL/GenBank/DDBJ databases">
        <authorList>
            <person name="Chen Y."/>
            <person name="Shah S."/>
            <person name="Dougan E. K."/>
            <person name="Thang M."/>
            <person name="Chan C."/>
        </authorList>
    </citation>
    <scope>NUCLEOTIDE SEQUENCE [LARGE SCALE GENOMIC DNA]</scope>
</reference>
<dbReference type="EMBL" id="CAMXCT020001388">
    <property type="protein sequence ID" value="CAL1142989.1"/>
    <property type="molecule type" value="Genomic_DNA"/>
</dbReference>
<protein>
    <submittedName>
        <fullName evidence="4">Nipped-B-like protein B</fullName>
    </submittedName>
</protein>
<sequence>MEALKEKEAKKDNDMNDAKKKQKQNDKKEKTEGTKKDKTKKDPPIKYVPVIKEKVEHVFETPEAKKGPSSPSAPDPKETRKPSPALSLPSTTAAAANLNKLQEMLEDSDDDATSSNYSSDVGEEPQGDEGEGSQSEGKSLGEEASEDEAEDEEEAERDEHEDMEAEASASEEDDEDEGTMMQEEEQKEDESDEQEDEEEEEEEECPESSEGEDSEKEKEESKVKKDDEAPQHALVACTQQTPAPSSALVPAPLRNSMTNKKEWDSFVRSKGRFKVHEYYSANKVECFNTWLDSQKSWDTVALKVERMHSESVESTKGWVAQQGKDIKKTHSEEKAEAIFKLRKASGLWYPSEDFENDDDEAWYYMPVPKQITHKDVVTENTKLTASANVDGENGLLEALIDQDDGIMRPGAMPMVTAASAAGSKCLLDAVAKAPCVKKKAKPPAKEASEEVVPVTMEEKLKAVLADTLKEAGVARTSAITLAGLDYADHLSDAIKKHYEDIETLYSTVQKTLKGKASEKELGQILKKVEDKAQATKKFQAAANAFLANPKKGKQRAPKSKVAKQVNETAAKLASWSIGCAMEGVMPSVGFEGEPLTGHRLAMKGKPMAFGWRACYYAMKADLKARRWMHGFGRYYKAGLMCDSCLAESGTKCDHRMHYKNFGNSKAWPLTAVSHKMYMAMPGQLSPWSGVPGWTLESTTFDFMHNLYLGTGRDLIGSTFKILLRRGAYSHLPFTDTDSILAFLQEEMVNDCAQSGLYLPRKPTLTETSLSDKDYCELSTKFKACHIKIMVFWVAKKTQEVADGNPQDIVLQVLATCCYSLQKVVTLLDSSGIILDGDTAGKASDLLLLHIKSYAWLAAFFYNERVMVFRIRPKLHYIYHQAIQLREWRINIGVFATFHDETFLGKIKAVATACHGKTMTYRVYERYLLCLALLVHQHQMLENSNS</sequence>
<evidence type="ECO:0000313" key="4">
    <source>
        <dbReference type="EMBL" id="CAL4776926.1"/>
    </source>
</evidence>
<evidence type="ECO:0000313" key="2">
    <source>
        <dbReference type="EMBL" id="CAI3989614.1"/>
    </source>
</evidence>
<comment type="caution">
    <text evidence="2">The sequence shown here is derived from an EMBL/GenBank/DDBJ whole genome shotgun (WGS) entry which is preliminary data.</text>
</comment>
<evidence type="ECO:0000313" key="3">
    <source>
        <dbReference type="EMBL" id="CAL1142989.1"/>
    </source>
</evidence>
<dbReference type="Proteomes" id="UP001152797">
    <property type="component" value="Unassembled WGS sequence"/>
</dbReference>
<name>A0A9P1FU24_9DINO</name>
<organism evidence="2">
    <name type="scientific">Cladocopium goreaui</name>
    <dbReference type="NCBI Taxonomy" id="2562237"/>
    <lineage>
        <taxon>Eukaryota</taxon>
        <taxon>Sar</taxon>
        <taxon>Alveolata</taxon>
        <taxon>Dinophyceae</taxon>
        <taxon>Suessiales</taxon>
        <taxon>Symbiodiniaceae</taxon>
        <taxon>Cladocopium</taxon>
    </lineage>
</organism>
<feature type="compositionally biased region" description="Basic and acidic residues" evidence="1">
    <location>
        <begin position="215"/>
        <end position="230"/>
    </location>
</feature>
<evidence type="ECO:0000313" key="5">
    <source>
        <dbReference type="Proteomes" id="UP001152797"/>
    </source>
</evidence>
<feature type="compositionally biased region" description="Basic and acidic residues" evidence="1">
    <location>
        <begin position="51"/>
        <end position="66"/>
    </location>
</feature>
<evidence type="ECO:0000256" key="1">
    <source>
        <dbReference type="SAM" id="MobiDB-lite"/>
    </source>
</evidence>
<dbReference type="AlphaFoldDB" id="A0A9P1FU24"/>
<gene>
    <name evidence="2" type="ORF">C1SCF055_LOCUS16677</name>
</gene>
<proteinExistence type="predicted"/>
<dbReference type="EMBL" id="CAMXCT010001388">
    <property type="protein sequence ID" value="CAI3989614.1"/>
    <property type="molecule type" value="Genomic_DNA"/>
</dbReference>
<dbReference type="EMBL" id="CAMXCT030001388">
    <property type="protein sequence ID" value="CAL4776926.1"/>
    <property type="molecule type" value="Genomic_DNA"/>
</dbReference>